<dbReference type="HOGENOM" id="CLU_2570112_0_0_14"/>
<protein>
    <submittedName>
        <fullName evidence="1">Maltose phosphorylase / Trehalose phosphorylase</fullName>
        <ecNumber evidence="1">2.4.1.64</ecNumber>
        <ecNumber evidence="1">2.4.1.8</ecNumber>
    </submittedName>
</protein>
<evidence type="ECO:0000313" key="1">
    <source>
        <dbReference type="EMBL" id="AHV85435.1"/>
    </source>
</evidence>
<keyword evidence="1" id="KW-0328">Glycosyltransferase</keyword>
<dbReference type="EC" id="2.4.1.8" evidence="1"/>
<name>A0A0F6CLY3_MYCGL</name>
<dbReference type="AlphaFoldDB" id="A0A0F6CLY3"/>
<keyword evidence="1" id="KW-0808">Transferase</keyword>
<sequence>MNDISDFQMLGDVGKKLFSTAAGQKLLGGQLVKQADVVLLLNIFPTCIQKRLEVLILIIIKQLQPTTHHYQQQHIWLKPLD</sequence>
<evidence type="ECO:0000313" key="2">
    <source>
        <dbReference type="Proteomes" id="UP000018735"/>
    </source>
</evidence>
<dbReference type="GO" id="GO:0047656">
    <property type="term" value="F:alpha,alpha-trehalose phosphorylase activity"/>
    <property type="evidence" value="ECO:0007669"/>
    <property type="project" value="UniProtKB-EC"/>
</dbReference>
<dbReference type="EMBL" id="CP006916">
    <property type="protein sequence ID" value="AHV85435.1"/>
    <property type="molecule type" value="Genomic_DNA"/>
</dbReference>
<dbReference type="GO" id="GO:0050082">
    <property type="term" value="F:maltose phosphorylase activity"/>
    <property type="evidence" value="ECO:0007669"/>
    <property type="project" value="UniProtKB-EC"/>
</dbReference>
<dbReference type="EC" id="2.4.1.64" evidence="1"/>
<accession>A0A0F6CLY3</accession>
<proteinExistence type="predicted"/>
<reference evidence="1 2" key="1">
    <citation type="journal article" date="2011" name="PLoS ONE">
        <title>Core proteome of the minimal cell: comparative proteomics of three mollicute species.</title>
        <authorList>
            <person name="Fisunov G.Y."/>
            <person name="Alexeev D.G."/>
            <person name="Bazaleev N.A."/>
            <person name="Ladygina V.G."/>
            <person name="Galyamina M.A."/>
            <person name="Kondratov I.G."/>
            <person name="Zhukova N.A."/>
            <person name="Serebryakova M.V."/>
            <person name="Demina I.A."/>
            <person name="Govorun V.M."/>
        </authorList>
    </citation>
    <scope>NUCLEOTIDE SEQUENCE [LARGE SCALE GENOMIC DNA]</scope>
    <source>
        <strain evidence="1 2">S6</strain>
    </source>
</reference>
<gene>
    <name evidence="1" type="ORF">GCW_91988</name>
</gene>
<dbReference type="Proteomes" id="UP000018735">
    <property type="component" value="Chromosome"/>
</dbReference>
<organism evidence="1 2">
    <name type="scientific">Mycoplasmoides gallisepticum S6</name>
    <dbReference type="NCBI Taxonomy" id="1006581"/>
    <lineage>
        <taxon>Bacteria</taxon>
        <taxon>Bacillati</taxon>
        <taxon>Mycoplasmatota</taxon>
        <taxon>Mycoplasmoidales</taxon>
        <taxon>Mycoplasmoidaceae</taxon>
        <taxon>Mycoplasmoides</taxon>
    </lineage>
</organism>
<dbReference type="KEGG" id="mgz:GCW_91988"/>